<evidence type="ECO:0000256" key="1">
    <source>
        <dbReference type="ARBA" id="ARBA00022729"/>
    </source>
</evidence>
<dbReference type="Gene3D" id="2.60.40.1220">
    <property type="match status" value="1"/>
</dbReference>
<sequence>MKFVKEKIILISFVLFPLFCISQNGKELLCKIIDTETGEPVMFASVAVKNQNVGVISDDDGSFRLPLTYKRDNTIIIISCIGYETIEVEVKTLLVSRLNILKLKPKMESLEVVTITAKKNNYISARDIVQKALINIPLNYPRNPHSYIGYYREYQVLNKRYFNLNEGIMEEFDAGFNTNKIFYKDNQAALYSFKQNKEFPQDSALAKSYDNKNLKFIEQATITGFGGNELCILNLHNVIRYNDKKSFSFIDVFKDDFIYNHIFRLTDKTYLNDEPIYVIKFYALEEVAGNKNTAEGVIYISYDDFAIHKLEYNGYYINDSKPFYSLTVEYAPRGDKMYLNYVSFYNAFKAKSGDGFKINSSEFDSAENAFLINFSNDVDEKTIGKKRRFKLKYNQERLIIDKVDLVSKRQIKITLGEDLSSDEIEDFKSMKGIDFKIKNVADVAGRKLNQLSFIDADQFREYFVQEVFKNKELPNNLIFVNKIMSLRKSKINSNVLDLDKYWVNSPLKSTKN</sequence>
<organism evidence="2 3">
    <name type="scientific">Psychroserpens luteus</name>
    <dbReference type="NCBI Taxonomy" id="1434066"/>
    <lineage>
        <taxon>Bacteria</taxon>
        <taxon>Pseudomonadati</taxon>
        <taxon>Bacteroidota</taxon>
        <taxon>Flavobacteriia</taxon>
        <taxon>Flavobacteriales</taxon>
        <taxon>Flavobacteriaceae</taxon>
        <taxon>Psychroserpens</taxon>
    </lineage>
</organism>
<evidence type="ECO:0000313" key="2">
    <source>
        <dbReference type="EMBL" id="MFD2917646.1"/>
    </source>
</evidence>
<accession>A0ABW6A0E8</accession>
<evidence type="ECO:0000313" key="3">
    <source>
        <dbReference type="Proteomes" id="UP001597548"/>
    </source>
</evidence>
<dbReference type="InterPro" id="IPR008969">
    <property type="entry name" value="CarboxyPept-like_regulatory"/>
</dbReference>
<reference evidence="3" key="1">
    <citation type="journal article" date="2019" name="Int. J. Syst. Evol. Microbiol.">
        <title>The Global Catalogue of Microorganisms (GCM) 10K type strain sequencing project: providing services to taxonomists for standard genome sequencing and annotation.</title>
        <authorList>
            <consortium name="The Broad Institute Genomics Platform"/>
            <consortium name="The Broad Institute Genome Sequencing Center for Infectious Disease"/>
            <person name="Wu L."/>
            <person name="Ma J."/>
        </authorList>
    </citation>
    <scope>NUCLEOTIDE SEQUENCE [LARGE SCALE GENOMIC DNA]</scope>
    <source>
        <strain evidence="3">KCTC 32514</strain>
    </source>
</reference>
<dbReference type="Pfam" id="PF13715">
    <property type="entry name" value="CarbopepD_reg_2"/>
    <property type="match status" value="1"/>
</dbReference>
<gene>
    <name evidence="2" type="ORF">ACFS29_18485</name>
</gene>
<dbReference type="SUPFAM" id="SSF49464">
    <property type="entry name" value="Carboxypeptidase regulatory domain-like"/>
    <property type="match status" value="1"/>
</dbReference>
<comment type="caution">
    <text evidence="2">The sequence shown here is derived from an EMBL/GenBank/DDBJ whole genome shotgun (WGS) entry which is preliminary data.</text>
</comment>
<dbReference type="Gene3D" id="2.60.40.1120">
    <property type="entry name" value="Carboxypeptidase-like, regulatory domain"/>
    <property type="match status" value="1"/>
</dbReference>
<name>A0ABW6A0E8_9FLAO</name>
<keyword evidence="1" id="KW-0732">Signal</keyword>
<dbReference type="InterPro" id="IPR014755">
    <property type="entry name" value="Cu-Rt/internalin_Ig-like"/>
</dbReference>
<proteinExistence type="predicted"/>
<dbReference type="EMBL" id="JBHUOS010000015">
    <property type="protein sequence ID" value="MFD2917646.1"/>
    <property type="molecule type" value="Genomic_DNA"/>
</dbReference>
<dbReference type="Proteomes" id="UP001597548">
    <property type="component" value="Unassembled WGS sequence"/>
</dbReference>
<protein>
    <submittedName>
        <fullName evidence="2">Carboxypeptidase-like regulatory domain-containing protein</fullName>
    </submittedName>
</protein>
<keyword evidence="3" id="KW-1185">Reference proteome</keyword>
<dbReference type="RefSeq" id="WP_194509730.1">
    <property type="nucleotide sequence ID" value="NZ_JADILU010000009.1"/>
</dbReference>